<comment type="pathway">
    <text evidence="2">Glycan metabolism.</text>
</comment>
<comment type="similarity">
    <text evidence="3">Belongs to the glycosyl hydrolase 51 family.</text>
</comment>
<dbReference type="InterPro" id="IPR013780">
    <property type="entry name" value="Glyco_hydro_b"/>
</dbReference>
<dbReference type="Pfam" id="PF06964">
    <property type="entry name" value="Alpha-L-AF_C"/>
    <property type="match status" value="1"/>
</dbReference>
<evidence type="ECO:0000256" key="4">
    <source>
        <dbReference type="ARBA" id="ARBA00011165"/>
    </source>
</evidence>
<comment type="subunit">
    <text evidence="4">Homohexamer; trimer of dimers.</text>
</comment>
<keyword evidence="8" id="KW-0326">Glycosidase</keyword>
<dbReference type="PANTHER" id="PTHR43576">
    <property type="entry name" value="ALPHA-L-ARABINOFURANOSIDASE C-RELATED"/>
    <property type="match status" value="1"/>
</dbReference>
<keyword evidence="6" id="KW-0378">Hydrolase</keyword>
<protein>
    <recommendedName>
        <fullName evidence="5">non-reducing end alpha-L-arabinofuranosidase</fullName>
        <ecNumber evidence="5">3.2.1.55</ecNumber>
    </recommendedName>
</protein>
<sequence>MSNKITINTDIVKGKINKNIYGHFAEHLGRGIYEGLWVGEDSSIPNTNGIRNDVLEALKKLDIPVLRWPGGCFADEYHWKDGIGPREGRKRMVNTHWGGVVENNHFGTHEFMMLCDMLGAEPYINGNVGSGTVQEMSEWVEYMTFDGESPMANWRRENGREEPWKLKYFGVGNENWGCGGNMRPEYYADLYRRYQTYVRNYGDNQIYRIAGGANVDDYHWTEVLMREAHHLMDGLSLHYYVHPGGFWNKGQAVNFTEVEWDETMQQTMYMNELITKHSTIMDKYDPEKRIGMIIDEWGAWYDVEPGTNPGFLYQQNTIRDAVIAGVHFNIFHEHSDRVQMTNIAQMINVIQAMILTENDKMILTPTYHVFEMYKVHQDADRIALDFHVDTINENGFTFPQVSVSASKAKDGTVNISLCNLDKAKTASLDLDLRGLDVSEVTGRILTANEMNAINTFEEPENVTPKTFTGFTKEGNRLDIELPSKSVVVLSIK</sequence>
<dbReference type="Gene3D" id="3.20.20.80">
    <property type="entry name" value="Glycosidases"/>
    <property type="match status" value="1"/>
</dbReference>
<dbReference type="RefSeq" id="WP_121131016.1">
    <property type="nucleotide sequence ID" value="NZ_JBHUFK010000002.1"/>
</dbReference>
<evidence type="ECO:0000256" key="3">
    <source>
        <dbReference type="ARBA" id="ARBA00007186"/>
    </source>
</evidence>
<organism evidence="10 11">
    <name type="scientific">Oceanobacillus bengalensis</name>
    <dbReference type="NCBI Taxonomy" id="1435466"/>
    <lineage>
        <taxon>Bacteria</taxon>
        <taxon>Bacillati</taxon>
        <taxon>Bacillota</taxon>
        <taxon>Bacilli</taxon>
        <taxon>Bacillales</taxon>
        <taxon>Bacillaceae</taxon>
        <taxon>Oceanobacillus</taxon>
    </lineage>
</organism>
<evidence type="ECO:0000256" key="1">
    <source>
        <dbReference type="ARBA" id="ARBA00001462"/>
    </source>
</evidence>
<dbReference type="Pfam" id="PF22848">
    <property type="entry name" value="ASD1_dom"/>
    <property type="match status" value="1"/>
</dbReference>
<dbReference type="SUPFAM" id="SSF51445">
    <property type="entry name" value="(Trans)glycosidases"/>
    <property type="match status" value="1"/>
</dbReference>
<keyword evidence="11" id="KW-1185">Reference proteome</keyword>
<dbReference type="SUPFAM" id="SSF51011">
    <property type="entry name" value="Glycosyl hydrolase domain"/>
    <property type="match status" value="1"/>
</dbReference>
<evidence type="ECO:0000259" key="9">
    <source>
        <dbReference type="SMART" id="SM00813"/>
    </source>
</evidence>
<dbReference type="GO" id="GO:0000272">
    <property type="term" value="P:polysaccharide catabolic process"/>
    <property type="evidence" value="ECO:0007669"/>
    <property type="project" value="TreeGrafter"/>
</dbReference>
<dbReference type="InterPro" id="IPR010720">
    <property type="entry name" value="Alpha-L-AF_C"/>
</dbReference>
<keyword evidence="7" id="KW-0119">Carbohydrate metabolism</keyword>
<dbReference type="OrthoDB" id="9758333at2"/>
<reference evidence="10 11" key="1">
    <citation type="journal article" date="2015" name="Antonie Van Leeuwenhoek">
        <title>Oceanobacillus bengalensis sp. nov., a bacterium isolated from seawater of the Bay of Bengal.</title>
        <authorList>
            <person name="Yongchang O."/>
            <person name="Xiang W."/>
            <person name="Wang G."/>
        </authorList>
    </citation>
    <scope>NUCLEOTIDE SEQUENCE [LARGE SCALE GENOMIC DNA]</scope>
    <source>
        <strain evidence="10 11">MCCC 1K00260</strain>
    </source>
</reference>
<comment type="caution">
    <text evidence="10">The sequence shown here is derived from an EMBL/GenBank/DDBJ whole genome shotgun (WGS) entry which is preliminary data.</text>
</comment>
<evidence type="ECO:0000313" key="10">
    <source>
        <dbReference type="EMBL" id="RKQ15680.1"/>
    </source>
</evidence>
<feature type="domain" description="Alpha-L-arabinofuranosidase C-terminal" evidence="9">
    <location>
        <begin position="295"/>
        <end position="485"/>
    </location>
</feature>
<evidence type="ECO:0000256" key="6">
    <source>
        <dbReference type="ARBA" id="ARBA00022801"/>
    </source>
</evidence>
<evidence type="ECO:0000256" key="7">
    <source>
        <dbReference type="ARBA" id="ARBA00023277"/>
    </source>
</evidence>
<dbReference type="AlphaFoldDB" id="A0A494YZS8"/>
<dbReference type="EMBL" id="RBZO01000012">
    <property type="protein sequence ID" value="RKQ15680.1"/>
    <property type="molecule type" value="Genomic_DNA"/>
</dbReference>
<dbReference type="GO" id="GO:0046556">
    <property type="term" value="F:alpha-L-arabinofuranosidase activity"/>
    <property type="evidence" value="ECO:0007669"/>
    <property type="project" value="UniProtKB-EC"/>
</dbReference>
<dbReference type="InterPro" id="IPR017853">
    <property type="entry name" value="GH"/>
</dbReference>
<comment type="catalytic activity">
    <reaction evidence="1">
        <text>Hydrolysis of terminal non-reducing alpha-L-arabinofuranoside residues in alpha-L-arabinosides.</text>
        <dbReference type="EC" id="3.2.1.55"/>
    </reaction>
</comment>
<evidence type="ECO:0000256" key="5">
    <source>
        <dbReference type="ARBA" id="ARBA00012670"/>
    </source>
</evidence>
<gene>
    <name evidence="10" type="ORF">D8M05_09230</name>
</gene>
<name>A0A494YZS8_9BACI</name>
<dbReference type="PANTHER" id="PTHR43576:SF2">
    <property type="entry name" value="INTRACELLULAR EXO-ALPHA-L-ARABINOFURANOSIDASE 2"/>
    <property type="match status" value="1"/>
</dbReference>
<dbReference type="SMART" id="SM00813">
    <property type="entry name" value="Alpha-L-AF_C"/>
    <property type="match status" value="1"/>
</dbReference>
<evidence type="ECO:0000313" key="11">
    <source>
        <dbReference type="Proteomes" id="UP000281813"/>
    </source>
</evidence>
<dbReference type="InterPro" id="IPR055235">
    <property type="entry name" value="ASD1_cat"/>
</dbReference>
<dbReference type="GO" id="GO:0046373">
    <property type="term" value="P:L-arabinose metabolic process"/>
    <property type="evidence" value="ECO:0007669"/>
    <property type="project" value="InterPro"/>
</dbReference>
<evidence type="ECO:0000256" key="8">
    <source>
        <dbReference type="ARBA" id="ARBA00023295"/>
    </source>
</evidence>
<dbReference type="EC" id="3.2.1.55" evidence="5"/>
<dbReference type="Proteomes" id="UP000281813">
    <property type="component" value="Unassembled WGS sequence"/>
</dbReference>
<proteinExistence type="inferred from homology"/>
<dbReference type="Gene3D" id="2.60.40.1180">
    <property type="entry name" value="Golgi alpha-mannosidase II"/>
    <property type="match status" value="1"/>
</dbReference>
<accession>A0A494YZS8</accession>
<evidence type="ECO:0000256" key="2">
    <source>
        <dbReference type="ARBA" id="ARBA00004881"/>
    </source>
</evidence>